<evidence type="ECO:0008006" key="5">
    <source>
        <dbReference type="Google" id="ProtNLM"/>
    </source>
</evidence>
<accession>K9W8G7</accession>
<gene>
    <name evidence="3" type="ORF">Mic7113_0154</name>
</gene>
<evidence type="ECO:0000256" key="1">
    <source>
        <dbReference type="SAM" id="Coils"/>
    </source>
</evidence>
<dbReference type="KEGG" id="mic:Mic7113_0154"/>
<keyword evidence="1" id="KW-0175">Coiled coil</keyword>
<name>K9W8G7_9CYAN</name>
<protein>
    <recommendedName>
        <fullName evidence="5">Heterocyst differentiation related protein</fullName>
    </recommendedName>
</protein>
<organism evidence="3 4">
    <name type="scientific">Allocoleopsis franciscana PCC 7113</name>
    <dbReference type="NCBI Taxonomy" id="1173027"/>
    <lineage>
        <taxon>Bacteria</taxon>
        <taxon>Bacillati</taxon>
        <taxon>Cyanobacteriota</taxon>
        <taxon>Cyanophyceae</taxon>
        <taxon>Coleofasciculales</taxon>
        <taxon>Coleofasciculaceae</taxon>
        <taxon>Allocoleopsis</taxon>
        <taxon>Allocoleopsis franciscana</taxon>
    </lineage>
</organism>
<keyword evidence="2" id="KW-1133">Transmembrane helix</keyword>
<sequence>MSDGMAFLTGAAFAGVAVLFLMRGGAGANLGATVPPVAQLPQVSQPPLTTPFMNGTQPQAMPTVSPGSALYSPDQQRLVMQLEQQRTEIEQLKQQLQNQQSFMQRMTAQNETNANSLFAQTKPQSEQTQVGQQENPMLSGLVWALGGMAVTISGGVVVIGALSVLSRQQRPPRTTYVVQHPYSAALPPTIQTRRREYMPPPVMERQVEHIDYD</sequence>
<reference evidence="3 4" key="1">
    <citation type="submission" date="2012-06" db="EMBL/GenBank/DDBJ databases">
        <title>Finished chromosome of genome of Microcoleus sp. PCC 7113.</title>
        <authorList>
            <consortium name="US DOE Joint Genome Institute"/>
            <person name="Gugger M."/>
            <person name="Coursin T."/>
            <person name="Rippka R."/>
            <person name="Tandeau De Marsac N."/>
            <person name="Huntemann M."/>
            <person name="Wei C.-L."/>
            <person name="Han J."/>
            <person name="Detter J.C."/>
            <person name="Han C."/>
            <person name="Tapia R."/>
            <person name="Chen A."/>
            <person name="Kyrpides N."/>
            <person name="Mavromatis K."/>
            <person name="Markowitz V."/>
            <person name="Szeto E."/>
            <person name="Ivanova N."/>
            <person name="Pagani I."/>
            <person name="Pati A."/>
            <person name="Goodwin L."/>
            <person name="Nordberg H.P."/>
            <person name="Cantor M.N."/>
            <person name="Hua S.X."/>
            <person name="Woyke T."/>
            <person name="Kerfeld C.A."/>
        </authorList>
    </citation>
    <scope>NUCLEOTIDE SEQUENCE [LARGE SCALE GENOMIC DNA]</scope>
    <source>
        <strain evidence="3 4">PCC 7113</strain>
    </source>
</reference>
<evidence type="ECO:0000256" key="2">
    <source>
        <dbReference type="SAM" id="Phobius"/>
    </source>
</evidence>
<feature type="coiled-coil region" evidence="1">
    <location>
        <begin position="75"/>
        <end position="109"/>
    </location>
</feature>
<evidence type="ECO:0000313" key="3">
    <source>
        <dbReference type="EMBL" id="AFZ16091.1"/>
    </source>
</evidence>
<dbReference type="OrthoDB" id="467809at2"/>
<dbReference type="AlphaFoldDB" id="K9W8G7"/>
<feature type="transmembrane region" description="Helical" evidence="2">
    <location>
        <begin position="141"/>
        <end position="165"/>
    </location>
</feature>
<keyword evidence="2" id="KW-0472">Membrane</keyword>
<dbReference type="HOGENOM" id="CLU_1282732_0_0_3"/>
<dbReference type="RefSeq" id="WP_015180255.1">
    <property type="nucleotide sequence ID" value="NC_019738.1"/>
</dbReference>
<proteinExistence type="predicted"/>
<dbReference type="Proteomes" id="UP000010471">
    <property type="component" value="Chromosome"/>
</dbReference>
<keyword evidence="4" id="KW-1185">Reference proteome</keyword>
<evidence type="ECO:0000313" key="4">
    <source>
        <dbReference type="Proteomes" id="UP000010471"/>
    </source>
</evidence>
<dbReference type="eggNOG" id="ENOG50333PW">
    <property type="taxonomic scope" value="Bacteria"/>
</dbReference>
<keyword evidence="2" id="KW-0812">Transmembrane</keyword>
<dbReference type="EMBL" id="CP003630">
    <property type="protein sequence ID" value="AFZ16091.1"/>
    <property type="molecule type" value="Genomic_DNA"/>
</dbReference>